<name>A0A077WRT4_9FUNG</name>
<gene>
    <name evidence="4" type="ORF">LRAMOSA10747</name>
</gene>
<dbReference type="Pfam" id="PF10302">
    <property type="entry name" value="Dsc3_N"/>
    <property type="match status" value="1"/>
</dbReference>
<reference evidence="4" key="1">
    <citation type="journal article" date="2014" name="Genome Announc.">
        <title>De novo whole-genome sequence and genome annotation of Lichtheimia ramosa.</title>
        <authorList>
            <person name="Linde J."/>
            <person name="Schwartze V."/>
            <person name="Binder U."/>
            <person name="Lass-Florl C."/>
            <person name="Voigt K."/>
            <person name="Horn F."/>
        </authorList>
    </citation>
    <scope>NUCLEOTIDE SEQUENCE</scope>
    <source>
        <strain evidence="4">JMRC FSU:6197</strain>
    </source>
</reference>
<proteinExistence type="predicted"/>
<sequence length="237" mass="27174">MTESVDYYDTLDVHVRWADGTDLVITISPTQDTVGTLKQKIRQSVPERTSQKYIRLIHTGRILDNDQETLSHYGLGKFMRSDTSKLPIPPPSPVYIHCSVSDHRSSDQHNNDTATGDNSTRPLMGFDRLRESGFNEEEIRDIRAQFHRTHGSSYDGEATEQTMALEEQWMENTGEMLPDGLIQGTYKEMMWGLLLGFFLGILCIFWFRESVFTRRHQMGIVAGMLINISFGVLHVYH</sequence>
<dbReference type="OrthoDB" id="2556122at2759"/>
<keyword evidence="2" id="KW-0472">Membrane</keyword>
<dbReference type="GO" id="GO:0005783">
    <property type="term" value="C:endoplasmic reticulum"/>
    <property type="evidence" value="ECO:0007669"/>
    <property type="project" value="TreeGrafter"/>
</dbReference>
<dbReference type="PROSITE" id="PS50053">
    <property type="entry name" value="UBIQUITIN_2"/>
    <property type="match status" value="1"/>
</dbReference>
<keyword evidence="2" id="KW-1133">Transmembrane helix</keyword>
<dbReference type="SUPFAM" id="SSF54236">
    <property type="entry name" value="Ubiquitin-like"/>
    <property type="match status" value="1"/>
</dbReference>
<organism evidence="4">
    <name type="scientific">Lichtheimia ramosa</name>
    <dbReference type="NCBI Taxonomy" id="688394"/>
    <lineage>
        <taxon>Eukaryota</taxon>
        <taxon>Fungi</taxon>
        <taxon>Fungi incertae sedis</taxon>
        <taxon>Mucoromycota</taxon>
        <taxon>Mucoromycotina</taxon>
        <taxon>Mucoromycetes</taxon>
        <taxon>Mucorales</taxon>
        <taxon>Lichtheimiaceae</taxon>
        <taxon>Lichtheimia</taxon>
    </lineage>
</organism>
<keyword evidence="2" id="KW-0812">Transmembrane</keyword>
<evidence type="ECO:0000256" key="2">
    <source>
        <dbReference type="SAM" id="Phobius"/>
    </source>
</evidence>
<feature type="compositionally biased region" description="Basic and acidic residues" evidence="1">
    <location>
        <begin position="100"/>
        <end position="110"/>
    </location>
</feature>
<feature type="transmembrane region" description="Helical" evidence="2">
    <location>
        <begin position="219"/>
        <end position="236"/>
    </location>
</feature>
<evidence type="ECO:0000313" key="4">
    <source>
        <dbReference type="EMBL" id="CDS09387.1"/>
    </source>
</evidence>
<dbReference type="GO" id="GO:0044695">
    <property type="term" value="C:Dsc E3 ubiquitin ligase complex"/>
    <property type="evidence" value="ECO:0007669"/>
    <property type="project" value="InterPro"/>
</dbReference>
<dbReference type="Pfam" id="PF13373">
    <property type="entry name" value="Dsc3_C"/>
    <property type="match status" value="1"/>
</dbReference>
<protein>
    <recommendedName>
        <fullName evidence="3">Ubiquitin-like domain-containing protein</fullName>
    </recommendedName>
</protein>
<dbReference type="SMART" id="SM00213">
    <property type="entry name" value="UBQ"/>
    <property type="match status" value="1"/>
</dbReference>
<dbReference type="InterPro" id="IPR025390">
    <property type="entry name" value="Dsc3_C"/>
</dbReference>
<dbReference type="InterPro" id="IPR029071">
    <property type="entry name" value="Ubiquitin-like_domsf"/>
</dbReference>
<feature type="domain" description="Ubiquitin-like" evidence="3">
    <location>
        <begin position="11"/>
        <end position="75"/>
    </location>
</feature>
<dbReference type="InterPro" id="IPR019413">
    <property type="entry name" value="Dsc3_ub-like_dom"/>
</dbReference>
<feature type="region of interest" description="Disordered" evidence="1">
    <location>
        <begin position="98"/>
        <end position="122"/>
    </location>
</feature>
<feature type="compositionally biased region" description="Polar residues" evidence="1">
    <location>
        <begin position="111"/>
        <end position="121"/>
    </location>
</feature>
<dbReference type="PANTHER" id="PTHR28049">
    <property type="entry name" value="TRANSMEMBRANE PROTEIN YOR223W"/>
    <property type="match status" value="1"/>
</dbReference>
<dbReference type="CDD" id="cd17039">
    <property type="entry name" value="Ubl_ubiquitin_like"/>
    <property type="match status" value="1"/>
</dbReference>
<feature type="transmembrane region" description="Helical" evidence="2">
    <location>
        <begin position="189"/>
        <end position="207"/>
    </location>
</feature>
<dbReference type="PANTHER" id="PTHR28049:SF1">
    <property type="entry name" value="DSC E3 UBIQUITIN LIGASE COMPLEX SUBUNIT 3"/>
    <property type="match status" value="1"/>
</dbReference>
<evidence type="ECO:0000259" key="3">
    <source>
        <dbReference type="PROSITE" id="PS50053"/>
    </source>
</evidence>
<dbReference type="InterPro" id="IPR045226">
    <property type="entry name" value="Dsc3"/>
</dbReference>
<accession>A0A077WRT4</accession>
<dbReference type="AlphaFoldDB" id="A0A077WRT4"/>
<evidence type="ECO:0000256" key="1">
    <source>
        <dbReference type="SAM" id="MobiDB-lite"/>
    </source>
</evidence>
<dbReference type="InterPro" id="IPR000626">
    <property type="entry name" value="Ubiquitin-like_dom"/>
</dbReference>
<dbReference type="Gene3D" id="3.10.20.90">
    <property type="entry name" value="Phosphatidylinositol 3-kinase Catalytic Subunit, Chain A, domain 1"/>
    <property type="match status" value="1"/>
</dbReference>
<dbReference type="EMBL" id="LK023331">
    <property type="protein sequence ID" value="CDS09387.1"/>
    <property type="molecule type" value="Genomic_DNA"/>
</dbReference>